<feature type="compositionally biased region" description="Low complexity" evidence="3">
    <location>
        <begin position="280"/>
        <end position="295"/>
    </location>
</feature>
<feature type="compositionally biased region" description="Basic residues" evidence="3">
    <location>
        <begin position="270"/>
        <end position="279"/>
    </location>
</feature>
<feature type="non-terminal residue" evidence="5">
    <location>
        <position position="1"/>
    </location>
</feature>
<dbReference type="InterPro" id="IPR003591">
    <property type="entry name" value="Leu-rich_rpt_typical-subtyp"/>
</dbReference>
<dbReference type="InterPro" id="IPR036034">
    <property type="entry name" value="PDZ_sf"/>
</dbReference>
<dbReference type="GO" id="GO:0014069">
    <property type="term" value="C:postsynaptic density"/>
    <property type="evidence" value="ECO:0007669"/>
    <property type="project" value="TreeGrafter"/>
</dbReference>
<dbReference type="GO" id="GO:0098609">
    <property type="term" value="P:cell-cell adhesion"/>
    <property type="evidence" value="ECO:0007669"/>
    <property type="project" value="TreeGrafter"/>
</dbReference>
<evidence type="ECO:0000313" key="5">
    <source>
        <dbReference type="EMBL" id="JAB56175.1"/>
    </source>
</evidence>
<keyword evidence="2" id="KW-0677">Repeat</keyword>
<protein>
    <recommendedName>
        <fullName evidence="4">PDZ domain-containing protein</fullName>
    </recommendedName>
</protein>
<dbReference type="SUPFAM" id="SSF50156">
    <property type="entry name" value="PDZ domain-like"/>
    <property type="match status" value="1"/>
</dbReference>
<keyword evidence="1" id="KW-0433">Leucine-rich repeat</keyword>
<feature type="region of interest" description="Disordered" evidence="3">
    <location>
        <begin position="270"/>
        <end position="336"/>
    </location>
</feature>
<sequence>NLKILELRDNALITLPKSIARLVNLTRLDIGNNEFQELPEIVGQLINLIELWIDGNHIRRISSTIGNLTKLIHFEASNNLLTTLPAAIGDWTNVQEICLTSNEIQHLPDTIGRLENLITFKIDENQLQELPDSISNLNNLEELMLSHNDLITLPPSIGLLRRLKFLICDENLLKFLPDELTSCSSLSLLSVRGNKLQQLPADIGHLHELRVLNIVNNFITTLPVSILNLSKLSALWISDNQSEPLVPLQKEQNFDGSIQLSCFMLPQNHTKKSNAKKQQHQTMQQQYQSSQQQSTDDQESPSNSKENEQRRHIYFSSKPTSLTPNSLEQQSRLMRSPTPYPKELRVLAKCAKKITKVQTLASNNNVDNNILDIDNNIDKEQTKIIQNLQLVEPIPVEIKEARVTSSHQTSTTINENNNCDTTLLQYLNPTSLLPNGHIDINDEIDGNQQQQQQTTSFFNTANSYQGIVEQHYAQNSILHPQLPILNKFNNSIRSNNSSNSYRYSDIDTETPIKTINPHVNINNKIDKINHNHNVPQYYSQHQHQQQYHYLTNGGGISTDDDDTNDVGIVDYLEEDEGDEDDDNDLDDDEDIDATNSLLNNSTNSTGNAKREPPPYHIAKAYSKKSSEDLLSYNRYRNDNNNSRNSNTNLNYFNNNLIINSNNNNNNNGNSNCNTPIPSTNTTSTSSNTQPLSEPTNNFDEKLLPVNSNVGGSNRKWMFGTHKNPRVLQVVVHKDPDLGFTISEIPNQGIIVNSLDDHTSAKEMLQEYDKILDVDGVDFTKLTLDQAMTILIESGPILNIMVSRI</sequence>
<proteinExistence type="evidence at transcript level"/>
<feature type="region of interest" description="Disordered" evidence="3">
    <location>
        <begin position="662"/>
        <end position="701"/>
    </location>
</feature>
<feature type="domain" description="PDZ" evidence="4">
    <location>
        <begin position="726"/>
        <end position="804"/>
    </location>
</feature>
<dbReference type="GO" id="GO:0045197">
    <property type="term" value="P:establishment or maintenance of epithelial cell apical/basal polarity"/>
    <property type="evidence" value="ECO:0007669"/>
    <property type="project" value="TreeGrafter"/>
</dbReference>
<reference evidence="5" key="1">
    <citation type="journal article" date="2014" name="Insect Biochem. Mol. Biol.">
        <title>An insight into the sialome of the frog biting fly, Corethrella appendiculata.</title>
        <authorList>
            <person name="Ribeiro J.M.C."/>
            <person name="Chagas A.C."/>
            <person name="Pham V.M."/>
            <person name="Lounibos L.P."/>
            <person name="Calvo E."/>
        </authorList>
    </citation>
    <scope>NUCLEOTIDE SEQUENCE</scope>
    <source>
        <tissue evidence="5">Salivary glands</tissue>
    </source>
</reference>
<name>U5EUV6_9DIPT</name>
<dbReference type="GO" id="GO:0098887">
    <property type="term" value="P:neurotransmitter receptor transport, endosome to postsynaptic membrane"/>
    <property type="evidence" value="ECO:0007669"/>
    <property type="project" value="TreeGrafter"/>
</dbReference>
<feature type="compositionally biased region" description="Low complexity" evidence="3">
    <location>
        <begin position="594"/>
        <end position="605"/>
    </location>
</feature>
<dbReference type="Gene3D" id="3.80.10.10">
    <property type="entry name" value="Ribonuclease Inhibitor"/>
    <property type="match status" value="1"/>
</dbReference>
<feature type="compositionally biased region" description="Polar residues" evidence="3">
    <location>
        <begin position="317"/>
        <end position="333"/>
    </location>
</feature>
<evidence type="ECO:0000256" key="1">
    <source>
        <dbReference type="ARBA" id="ARBA00022614"/>
    </source>
</evidence>
<dbReference type="Pfam" id="PF00595">
    <property type="entry name" value="PDZ"/>
    <property type="match status" value="1"/>
</dbReference>
<dbReference type="GO" id="GO:0016323">
    <property type="term" value="C:basolateral plasma membrane"/>
    <property type="evidence" value="ECO:0007669"/>
    <property type="project" value="TreeGrafter"/>
</dbReference>
<dbReference type="SMART" id="SM00364">
    <property type="entry name" value="LRR_BAC"/>
    <property type="match status" value="8"/>
</dbReference>
<feature type="compositionally biased region" description="Low complexity" evidence="3">
    <location>
        <begin position="662"/>
        <end position="688"/>
    </location>
</feature>
<dbReference type="GO" id="GO:0019901">
    <property type="term" value="F:protein kinase binding"/>
    <property type="evidence" value="ECO:0007669"/>
    <property type="project" value="TreeGrafter"/>
</dbReference>
<evidence type="ECO:0000256" key="2">
    <source>
        <dbReference type="ARBA" id="ARBA00022737"/>
    </source>
</evidence>
<dbReference type="GO" id="GO:0045211">
    <property type="term" value="C:postsynaptic membrane"/>
    <property type="evidence" value="ECO:0007669"/>
    <property type="project" value="TreeGrafter"/>
</dbReference>
<dbReference type="PROSITE" id="PS51450">
    <property type="entry name" value="LRR"/>
    <property type="match status" value="1"/>
</dbReference>
<dbReference type="Pfam" id="PF13855">
    <property type="entry name" value="LRR_8"/>
    <property type="match status" value="1"/>
</dbReference>
<dbReference type="PANTHER" id="PTHR23119:SF50">
    <property type="entry name" value="PDZ DOMAIN-CONTAINING PROTEIN"/>
    <property type="match status" value="1"/>
</dbReference>
<organism evidence="5">
    <name type="scientific">Corethrella appendiculata</name>
    <dbReference type="NCBI Taxonomy" id="1370023"/>
    <lineage>
        <taxon>Eukaryota</taxon>
        <taxon>Metazoa</taxon>
        <taxon>Ecdysozoa</taxon>
        <taxon>Arthropoda</taxon>
        <taxon>Hexapoda</taxon>
        <taxon>Insecta</taxon>
        <taxon>Pterygota</taxon>
        <taxon>Neoptera</taxon>
        <taxon>Endopterygota</taxon>
        <taxon>Diptera</taxon>
        <taxon>Nematocera</taxon>
        <taxon>Culicoidea</taxon>
        <taxon>Chaoboridae</taxon>
        <taxon>Corethrella</taxon>
    </lineage>
</organism>
<evidence type="ECO:0000256" key="3">
    <source>
        <dbReference type="SAM" id="MobiDB-lite"/>
    </source>
</evidence>
<dbReference type="GO" id="GO:0098968">
    <property type="term" value="P:neurotransmitter receptor transport postsynaptic membrane to endosome"/>
    <property type="evidence" value="ECO:0007669"/>
    <property type="project" value="TreeGrafter"/>
</dbReference>
<dbReference type="GO" id="GO:0005912">
    <property type="term" value="C:adherens junction"/>
    <property type="evidence" value="ECO:0007669"/>
    <property type="project" value="TreeGrafter"/>
</dbReference>
<evidence type="ECO:0000259" key="4">
    <source>
        <dbReference type="PROSITE" id="PS50106"/>
    </source>
</evidence>
<dbReference type="GO" id="GO:0043113">
    <property type="term" value="P:receptor clustering"/>
    <property type="evidence" value="ECO:0007669"/>
    <property type="project" value="TreeGrafter"/>
</dbReference>
<dbReference type="InterPro" id="IPR001478">
    <property type="entry name" value="PDZ"/>
</dbReference>
<dbReference type="SUPFAM" id="SSF52058">
    <property type="entry name" value="L domain-like"/>
    <property type="match status" value="1"/>
</dbReference>
<dbReference type="SMART" id="SM00369">
    <property type="entry name" value="LRR_TYP"/>
    <property type="match status" value="8"/>
</dbReference>
<feature type="region of interest" description="Disordered" evidence="3">
    <location>
        <begin position="573"/>
        <end position="615"/>
    </location>
</feature>
<dbReference type="Gene3D" id="2.30.42.10">
    <property type="match status" value="1"/>
</dbReference>
<dbReference type="InterPro" id="IPR001611">
    <property type="entry name" value="Leu-rich_rpt"/>
</dbReference>
<dbReference type="EMBL" id="GANO01003696">
    <property type="protein sequence ID" value="JAB56175.1"/>
    <property type="molecule type" value="mRNA"/>
</dbReference>
<dbReference type="InterPro" id="IPR050614">
    <property type="entry name" value="Synaptic_Scaffolding_LAP-MAGUK"/>
</dbReference>
<dbReference type="CDD" id="cd00136">
    <property type="entry name" value="PDZ_canonical"/>
    <property type="match status" value="1"/>
</dbReference>
<dbReference type="PROSITE" id="PS50106">
    <property type="entry name" value="PDZ"/>
    <property type="match status" value="1"/>
</dbReference>
<accession>U5EUV6</accession>
<dbReference type="AlphaFoldDB" id="U5EUV6"/>
<dbReference type="InterPro" id="IPR032675">
    <property type="entry name" value="LRR_dom_sf"/>
</dbReference>
<feature type="compositionally biased region" description="Acidic residues" evidence="3">
    <location>
        <begin position="573"/>
        <end position="592"/>
    </location>
</feature>
<dbReference type="PANTHER" id="PTHR23119">
    <property type="entry name" value="DISCS LARGE"/>
    <property type="match status" value="1"/>
</dbReference>